<accession>A0A4D7C7I2</accession>
<dbReference type="EMBL" id="CP039704">
    <property type="protein sequence ID" value="QCI79955.1"/>
    <property type="molecule type" value="Genomic_DNA"/>
</dbReference>
<dbReference type="AlphaFoldDB" id="A0A4D7C7I2"/>
<sequence length="105" mass="11631">MWGYKGECGTQVRIDSILQLQDAAQHGLGDILHVAAGEVQSDVAGAGLALGRHCRLLRRSGAGQYGDIDIVVRRRCEVDDRRLRRLLLRDRTICLHAAEAGEQRQ</sequence>
<proteinExistence type="predicted"/>
<evidence type="ECO:0000313" key="2">
    <source>
        <dbReference type="Proteomes" id="UP000298714"/>
    </source>
</evidence>
<protein>
    <submittedName>
        <fullName evidence="1">Uncharacterized protein</fullName>
    </submittedName>
</protein>
<dbReference type="KEGG" id="hgn:E6W36_11865"/>
<evidence type="ECO:0000313" key="1">
    <source>
        <dbReference type="EMBL" id="QCI79955.1"/>
    </source>
</evidence>
<gene>
    <name evidence="1" type="ORF">E6W36_11865</name>
</gene>
<keyword evidence="2" id="KW-1185">Reference proteome</keyword>
<organism evidence="1 2">
    <name type="scientific">Hankyongella ginsenosidimutans</name>
    <dbReference type="NCBI Taxonomy" id="1763828"/>
    <lineage>
        <taxon>Bacteria</taxon>
        <taxon>Pseudomonadati</taxon>
        <taxon>Pseudomonadota</taxon>
        <taxon>Alphaproteobacteria</taxon>
        <taxon>Sphingomonadales</taxon>
        <taxon>Sphingomonadaceae</taxon>
        <taxon>Hankyongella</taxon>
    </lineage>
</organism>
<name>A0A4D7C7I2_9SPHN</name>
<dbReference type="RefSeq" id="WP_222872799.1">
    <property type="nucleotide sequence ID" value="NZ_CP039704.1"/>
</dbReference>
<reference evidence="2" key="1">
    <citation type="submission" date="2019-04" db="EMBL/GenBank/DDBJ databases">
        <title>Complete genome sequence of Sphingomonas sp. W1-2-3.</title>
        <authorList>
            <person name="Im W.T."/>
        </authorList>
    </citation>
    <scope>NUCLEOTIDE SEQUENCE [LARGE SCALE GENOMIC DNA]</scope>
    <source>
        <strain evidence="2">W1-2-3</strain>
    </source>
</reference>
<dbReference type="Proteomes" id="UP000298714">
    <property type="component" value="Chromosome"/>
</dbReference>